<evidence type="ECO:0000313" key="8">
    <source>
        <dbReference type="EMBL" id="KAL3762974.1"/>
    </source>
</evidence>
<proteinExistence type="inferred from homology"/>
<name>A0ABD3MJM3_9STRA</name>
<evidence type="ECO:0000313" key="9">
    <source>
        <dbReference type="Proteomes" id="UP001530293"/>
    </source>
</evidence>
<accession>A0ABD3MJM3</accession>
<comment type="subcellular location">
    <subcellularLocation>
        <location evidence="1">Membrane</location>
        <topology evidence="1">Multi-pass membrane protein</topology>
    </subcellularLocation>
</comment>
<keyword evidence="9" id="KW-1185">Reference proteome</keyword>
<dbReference type="PANTHER" id="PTHR31632:SF2">
    <property type="entry name" value="PLASMA MEMBRANE IRON PERMEASE"/>
    <property type="match status" value="1"/>
</dbReference>
<feature type="transmembrane region" description="Helical" evidence="7">
    <location>
        <begin position="317"/>
        <end position="335"/>
    </location>
</feature>
<keyword evidence="3 7" id="KW-0812">Transmembrane</keyword>
<sequence>MSDLFNGAIMTIFAREILEGTVIIGQYRTVLLRSDDWQDPDRQKAGLRAITTSALLAALVAIIVTACVAIPLAVMSKELDETAAIIIEGVSKVVAAICILQLSLKIPKFLGVYASAKDVDGVTIGLSLKSIRFNVAWNIWREIAEIGVFLIPFFLTGEGAKAIPLSGIAGIAVGALLGGIIYLANKRCKNKFWLAAFMAILLLLLSTGLFVGGCHEFEEVAGETPKIYNFGVVVESEEEEAAEAEEEAADAITEDTEEEHSDEEGEEHSEEEGEEHSEEEEGGSASSDSPEYTGWSEKRLPMAVFKPFGYSAGPTQLMTACFWLWLVFGVFLHAWKYMSSKKLQEAEESVNAERDGAKTVDAPVETVHMDENAQVAKEEGSTDEENTSREG</sequence>
<evidence type="ECO:0000256" key="4">
    <source>
        <dbReference type="ARBA" id="ARBA00022989"/>
    </source>
</evidence>
<comment type="similarity">
    <text evidence="2">Belongs to the oxidase-dependent Fe transporter (OFeT) (TC 9.A.10.1) family.</text>
</comment>
<evidence type="ECO:0000256" key="5">
    <source>
        <dbReference type="ARBA" id="ARBA00023136"/>
    </source>
</evidence>
<keyword evidence="5 7" id="KW-0472">Membrane</keyword>
<feature type="compositionally biased region" description="Acidic residues" evidence="6">
    <location>
        <begin position="239"/>
        <end position="282"/>
    </location>
</feature>
<feature type="compositionally biased region" description="Basic and acidic residues" evidence="6">
    <location>
        <begin position="367"/>
        <end position="391"/>
    </location>
</feature>
<gene>
    <name evidence="8" type="ORF">ACHAWU_001121</name>
</gene>
<dbReference type="InterPro" id="IPR004923">
    <property type="entry name" value="FTR1/Fip1/EfeU"/>
</dbReference>
<evidence type="ECO:0000256" key="6">
    <source>
        <dbReference type="SAM" id="MobiDB-lite"/>
    </source>
</evidence>
<feature type="region of interest" description="Disordered" evidence="6">
    <location>
        <begin position="239"/>
        <end position="293"/>
    </location>
</feature>
<feature type="transmembrane region" description="Helical" evidence="7">
    <location>
        <begin position="162"/>
        <end position="185"/>
    </location>
</feature>
<evidence type="ECO:0000256" key="2">
    <source>
        <dbReference type="ARBA" id="ARBA00008333"/>
    </source>
</evidence>
<keyword evidence="4 7" id="KW-1133">Transmembrane helix</keyword>
<protein>
    <submittedName>
        <fullName evidence="8">Uncharacterized protein</fullName>
    </submittedName>
</protein>
<dbReference type="AlphaFoldDB" id="A0ABD3MJM3"/>
<comment type="caution">
    <text evidence="8">The sequence shown here is derived from an EMBL/GenBank/DDBJ whole genome shotgun (WGS) entry which is preliminary data.</text>
</comment>
<dbReference type="Proteomes" id="UP001530293">
    <property type="component" value="Unassembled WGS sequence"/>
</dbReference>
<organism evidence="8 9">
    <name type="scientific">Discostella pseudostelligera</name>
    <dbReference type="NCBI Taxonomy" id="259834"/>
    <lineage>
        <taxon>Eukaryota</taxon>
        <taxon>Sar</taxon>
        <taxon>Stramenopiles</taxon>
        <taxon>Ochrophyta</taxon>
        <taxon>Bacillariophyta</taxon>
        <taxon>Coscinodiscophyceae</taxon>
        <taxon>Thalassiosirophycidae</taxon>
        <taxon>Stephanodiscales</taxon>
        <taxon>Stephanodiscaceae</taxon>
        <taxon>Discostella</taxon>
    </lineage>
</organism>
<feature type="transmembrane region" description="Helical" evidence="7">
    <location>
        <begin position="54"/>
        <end position="76"/>
    </location>
</feature>
<dbReference type="PANTHER" id="PTHR31632">
    <property type="entry name" value="IRON TRANSPORTER FTH1"/>
    <property type="match status" value="1"/>
</dbReference>
<reference evidence="8 9" key="1">
    <citation type="submission" date="2024-10" db="EMBL/GenBank/DDBJ databases">
        <title>Updated reference genomes for cyclostephanoid diatoms.</title>
        <authorList>
            <person name="Roberts W.R."/>
            <person name="Alverson A.J."/>
        </authorList>
    </citation>
    <scope>NUCLEOTIDE SEQUENCE [LARGE SCALE GENOMIC DNA]</scope>
    <source>
        <strain evidence="8 9">AJA232-27</strain>
    </source>
</reference>
<feature type="region of interest" description="Disordered" evidence="6">
    <location>
        <begin position="353"/>
        <end position="391"/>
    </location>
</feature>
<dbReference type="GO" id="GO:0016020">
    <property type="term" value="C:membrane"/>
    <property type="evidence" value="ECO:0007669"/>
    <property type="project" value="UniProtKB-SubCell"/>
</dbReference>
<evidence type="ECO:0000256" key="1">
    <source>
        <dbReference type="ARBA" id="ARBA00004141"/>
    </source>
</evidence>
<feature type="transmembrane region" description="Helical" evidence="7">
    <location>
        <begin position="192"/>
        <end position="211"/>
    </location>
</feature>
<dbReference type="EMBL" id="JALLBG020000130">
    <property type="protein sequence ID" value="KAL3762974.1"/>
    <property type="molecule type" value="Genomic_DNA"/>
</dbReference>
<evidence type="ECO:0000256" key="7">
    <source>
        <dbReference type="SAM" id="Phobius"/>
    </source>
</evidence>
<evidence type="ECO:0000256" key="3">
    <source>
        <dbReference type="ARBA" id="ARBA00022692"/>
    </source>
</evidence>